<dbReference type="RefSeq" id="XP_070899883.1">
    <property type="nucleotide sequence ID" value="XM_071049653.1"/>
</dbReference>
<comment type="caution">
    <text evidence="8">The sequence shown here is derived from an EMBL/GenBank/DDBJ whole genome shotgun (WGS) entry which is preliminary data.</text>
</comment>
<dbReference type="GeneID" id="98164817"/>
<organism evidence="8 9">
    <name type="scientific">Aspergillus pseudodeflectus</name>
    <dbReference type="NCBI Taxonomy" id="176178"/>
    <lineage>
        <taxon>Eukaryota</taxon>
        <taxon>Fungi</taxon>
        <taxon>Dikarya</taxon>
        <taxon>Ascomycota</taxon>
        <taxon>Pezizomycotina</taxon>
        <taxon>Eurotiomycetes</taxon>
        <taxon>Eurotiomycetidae</taxon>
        <taxon>Eurotiales</taxon>
        <taxon>Aspergillaceae</taxon>
        <taxon>Aspergillus</taxon>
        <taxon>Aspergillus subgen. Nidulantes</taxon>
    </lineage>
</organism>
<dbReference type="PANTHER" id="PTHR36206:SF14">
    <property type="entry name" value="ZN(2)-C6 FUNGAL-TYPE DOMAIN-CONTAINING PROTEIN-RELATED"/>
    <property type="match status" value="1"/>
</dbReference>
<evidence type="ECO:0000256" key="1">
    <source>
        <dbReference type="ARBA" id="ARBA00022723"/>
    </source>
</evidence>
<name>A0ABR4KJI0_9EURO</name>
<keyword evidence="6" id="KW-0539">Nucleus</keyword>
<dbReference type="Gene3D" id="4.10.240.10">
    <property type="entry name" value="Zn(2)-C6 fungal-type DNA-binding domain"/>
    <property type="match status" value="1"/>
</dbReference>
<evidence type="ECO:0000256" key="6">
    <source>
        <dbReference type="ARBA" id="ARBA00023242"/>
    </source>
</evidence>
<gene>
    <name evidence="8" type="ORF">BJX68DRAFT_72392</name>
</gene>
<evidence type="ECO:0000259" key="7">
    <source>
        <dbReference type="SMART" id="SM00066"/>
    </source>
</evidence>
<evidence type="ECO:0000256" key="3">
    <source>
        <dbReference type="ARBA" id="ARBA00023015"/>
    </source>
</evidence>
<keyword evidence="1" id="KW-0479">Metal-binding</keyword>
<dbReference type="Proteomes" id="UP001610444">
    <property type="component" value="Unassembled WGS sequence"/>
</dbReference>
<dbReference type="InterPro" id="IPR036864">
    <property type="entry name" value="Zn2-C6_fun-type_DNA-bd_sf"/>
</dbReference>
<proteinExistence type="predicted"/>
<evidence type="ECO:0000313" key="9">
    <source>
        <dbReference type="Proteomes" id="UP001610444"/>
    </source>
</evidence>
<dbReference type="SUPFAM" id="SSF57701">
    <property type="entry name" value="Zn2/Cys6 DNA-binding domain"/>
    <property type="match status" value="1"/>
</dbReference>
<evidence type="ECO:0000256" key="4">
    <source>
        <dbReference type="ARBA" id="ARBA00023125"/>
    </source>
</evidence>
<evidence type="ECO:0000256" key="2">
    <source>
        <dbReference type="ARBA" id="ARBA00022833"/>
    </source>
</evidence>
<dbReference type="InterPro" id="IPR052360">
    <property type="entry name" value="Transcr_Regulatory_Proteins"/>
</dbReference>
<dbReference type="Pfam" id="PF00172">
    <property type="entry name" value="Zn_clus"/>
    <property type="match status" value="1"/>
</dbReference>
<keyword evidence="2" id="KW-0862">Zinc</keyword>
<accession>A0ABR4KJI0</accession>
<sequence length="116" mass="13160">MPAYAPTRSPPERIGPLRSRRGCKACKDRTRKIKCGEEKPSCRRCLAAKYKCEYAHTSPTNTTYSSLPTTTSILDLPISASPNTVWRERRAFAYYFQHAAPSICTKVTRSSRDSWL</sequence>
<dbReference type="CDD" id="cd00067">
    <property type="entry name" value="GAL4"/>
    <property type="match status" value="1"/>
</dbReference>
<feature type="domain" description="Zn(2)-C6 fungal-type" evidence="7">
    <location>
        <begin position="17"/>
        <end position="63"/>
    </location>
</feature>
<protein>
    <recommendedName>
        <fullName evidence="7">Zn(2)-C6 fungal-type domain-containing protein</fullName>
    </recommendedName>
</protein>
<reference evidence="8 9" key="1">
    <citation type="submission" date="2024-07" db="EMBL/GenBank/DDBJ databases">
        <title>Section-level genome sequencing and comparative genomics of Aspergillus sections Usti and Cavernicolus.</title>
        <authorList>
            <consortium name="Lawrence Berkeley National Laboratory"/>
            <person name="Nybo J.L."/>
            <person name="Vesth T.C."/>
            <person name="Theobald S."/>
            <person name="Frisvad J.C."/>
            <person name="Larsen T.O."/>
            <person name="Kjaerboelling I."/>
            <person name="Rothschild-Mancinelli K."/>
            <person name="Lyhne E.K."/>
            <person name="Kogle M.E."/>
            <person name="Barry K."/>
            <person name="Clum A."/>
            <person name="Na H."/>
            <person name="Ledsgaard L."/>
            <person name="Lin J."/>
            <person name="Lipzen A."/>
            <person name="Kuo A."/>
            <person name="Riley R."/>
            <person name="Mondo S."/>
            <person name="LaButti K."/>
            <person name="Haridas S."/>
            <person name="Pangalinan J."/>
            <person name="Salamov A.A."/>
            <person name="Simmons B.A."/>
            <person name="Magnuson J.K."/>
            <person name="Chen J."/>
            <person name="Drula E."/>
            <person name="Henrissat B."/>
            <person name="Wiebenga A."/>
            <person name="Lubbers R.J."/>
            <person name="Gomes A.C."/>
            <person name="Macurrencykelacurrency M.R."/>
            <person name="Stajich J."/>
            <person name="Grigoriev I.V."/>
            <person name="Mortensen U.H."/>
            <person name="De vries R.P."/>
            <person name="Baker S.E."/>
            <person name="Andersen M.R."/>
        </authorList>
    </citation>
    <scope>NUCLEOTIDE SEQUENCE [LARGE SCALE GENOMIC DNA]</scope>
    <source>
        <strain evidence="8 9">CBS 756.74</strain>
    </source>
</reference>
<keyword evidence="3" id="KW-0805">Transcription regulation</keyword>
<dbReference type="InterPro" id="IPR001138">
    <property type="entry name" value="Zn2Cys6_DnaBD"/>
</dbReference>
<keyword evidence="9" id="KW-1185">Reference proteome</keyword>
<evidence type="ECO:0000256" key="5">
    <source>
        <dbReference type="ARBA" id="ARBA00023163"/>
    </source>
</evidence>
<keyword evidence="4" id="KW-0238">DNA-binding</keyword>
<dbReference type="SMART" id="SM00066">
    <property type="entry name" value="GAL4"/>
    <property type="match status" value="1"/>
</dbReference>
<keyword evidence="5" id="KW-0804">Transcription</keyword>
<dbReference type="PANTHER" id="PTHR36206">
    <property type="entry name" value="ASPERCRYPTIN BIOSYNTHESIS CLUSTER-SPECIFIC TRANSCRIPTION REGULATOR ATNN-RELATED"/>
    <property type="match status" value="1"/>
</dbReference>
<evidence type="ECO:0000313" key="8">
    <source>
        <dbReference type="EMBL" id="KAL2851442.1"/>
    </source>
</evidence>
<dbReference type="EMBL" id="JBFXLR010000018">
    <property type="protein sequence ID" value="KAL2851442.1"/>
    <property type="molecule type" value="Genomic_DNA"/>
</dbReference>